<dbReference type="EMBL" id="JEMB01002850">
    <property type="protein sequence ID" value="KYF77854.1"/>
    <property type="molecule type" value="Genomic_DNA"/>
</dbReference>
<reference evidence="6 7" key="1">
    <citation type="submission" date="2014-02" db="EMBL/GenBank/DDBJ databases">
        <title>The small core and large imbalanced accessory genome model reveals a collaborative survival strategy of Sorangium cellulosum strains in nature.</title>
        <authorList>
            <person name="Han K."/>
            <person name="Peng R."/>
            <person name="Blom J."/>
            <person name="Li Y.-Z."/>
        </authorList>
    </citation>
    <scope>NUCLEOTIDE SEQUENCE [LARGE SCALE GENOMIC DNA]</scope>
    <source>
        <strain evidence="6 7">So0011-07</strain>
    </source>
</reference>
<keyword evidence="2" id="KW-0732">Signal</keyword>
<accession>A0A150RC35</accession>
<evidence type="ECO:0000313" key="6">
    <source>
        <dbReference type="EMBL" id="KYF77854.1"/>
    </source>
</evidence>
<dbReference type="GO" id="GO:0052689">
    <property type="term" value="F:carboxylic ester hydrolase activity"/>
    <property type="evidence" value="ECO:0007669"/>
    <property type="project" value="UniProtKB-KW"/>
</dbReference>
<dbReference type="PROSITE" id="PS51257">
    <property type="entry name" value="PROKAR_LIPOPROTEIN"/>
    <property type="match status" value="1"/>
</dbReference>
<name>A0A150RC35_SORCE</name>
<dbReference type="Proteomes" id="UP000075635">
    <property type="component" value="Unassembled WGS sequence"/>
</dbReference>
<feature type="domain" description="4-O-methyl-glucuronoyl methylesterase-like" evidence="5">
    <location>
        <begin position="184"/>
        <end position="418"/>
    </location>
</feature>
<dbReference type="InterPro" id="IPR029058">
    <property type="entry name" value="AB_hydrolase_fold"/>
</dbReference>
<feature type="compositionally biased region" description="Low complexity" evidence="4">
    <location>
        <begin position="69"/>
        <end position="86"/>
    </location>
</feature>
<sequence length="484" mass="49765">MSFRPRYSQFLTGTVLLPLLIACGSSDDGEDPGTGGTGGATSSTVSGGTTSSASGTSSSGTGGAGTGTSGSTTSASSTGGSDATTGTGSGTGGAPAGGDTELTGIETPGADCTVPSLPAFGELRANDKLPDPFTMMDGTKVTTRAQWVCRHREISEMVQHYETGPKQVKEATVTGSVAGGKLTINVSGGAQDVSFAVDITLPSTGTPPYPALIGLSGGSLNNNRLQQMGVAIINYNHNGVQPEGNRSGGIFSKFQGNADSGALIAWAWGASRIIDALESTPDAQIDPKRLAITGCSRNGKGALMIGAMDSRIALTIPQESGSGGVAAWRVSEVDNMGRTGSSGVQNLSRTYGEQQWFSKTIEQFGSAVTKLPLDHHELVGMVAPRGLLILGNLNYEWLSTNNADQAGGAARMIYEALGAKQNIGYVDSGHTHCGTDYAGGEQAAIEAFVKKFLLEDASASTDIWKPKNELDKAKWVDWTAPTLP</sequence>
<proteinExistence type="predicted"/>
<dbReference type="Gene3D" id="3.40.50.1820">
    <property type="entry name" value="alpha/beta hydrolase"/>
    <property type="match status" value="1"/>
</dbReference>
<keyword evidence="1" id="KW-0719">Serine esterase</keyword>
<gene>
    <name evidence="6" type="ORF">BE17_30260</name>
</gene>
<evidence type="ECO:0000313" key="7">
    <source>
        <dbReference type="Proteomes" id="UP000075635"/>
    </source>
</evidence>
<dbReference type="SUPFAM" id="SSF53474">
    <property type="entry name" value="alpha/beta-Hydrolases"/>
    <property type="match status" value="1"/>
</dbReference>
<feature type="compositionally biased region" description="Low complexity" evidence="4">
    <location>
        <begin position="40"/>
        <end position="59"/>
    </location>
</feature>
<dbReference type="InterPro" id="IPR054579">
    <property type="entry name" value="GCE-like_dom"/>
</dbReference>
<protein>
    <recommendedName>
        <fullName evidence="5">4-O-methyl-glucuronoyl methylesterase-like domain-containing protein</fullName>
    </recommendedName>
</protein>
<dbReference type="Pfam" id="PF22244">
    <property type="entry name" value="GCE_fung"/>
    <property type="match status" value="1"/>
</dbReference>
<feature type="region of interest" description="Disordered" evidence="4">
    <location>
        <begin position="27"/>
        <end position="113"/>
    </location>
</feature>
<evidence type="ECO:0000256" key="2">
    <source>
        <dbReference type="ARBA" id="ARBA00022729"/>
    </source>
</evidence>
<keyword evidence="3" id="KW-0378">Hydrolase</keyword>
<evidence type="ECO:0000256" key="1">
    <source>
        <dbReference type="ARBA" id="ARBA00022487"/>
    </source>
</evidence>
<evidence type="ECO:0000256" key="4">
    <source>
        <dbReference type="SAM" id="MobiDB-lite"/>
    </source>
</evidence>
<organism evidence="6 7">
    <name type="scientific">Sorangium cellulosum</name>
    <name type="common">Polyangium cellulosum</name>
    <dbReference type="NCBI Taxonomy" id="56"/>
    <lineage>
        <taxon>Bacteria</taxon>
        <taxon>Pseudomonadati</taxon>
        <taxon>Myxococcota</taxon>
        <taxon>Polyangia</taxon>
        <taxon>Polyangiales</taxon>
        <taxon>Polyangiaceae</taxon>
        <taxon>Sorangium</taxon>
    </lineage>
</organism>
<dbReference type="AlphaFoldDB" id="A0A150RC35"/>
<evidence type="ECO:0000259" key="5">
    <source>
        <dbReference type="Pfam" id="PF22244"/>
    </source>
</evidence>
<feature type="compositionally biased region" description="Gly residues" evidence="4">
    <location>
        <begin position="87"/>
        <end position="96"/>
    </location>
</feature>
<evidence type="ECO:0000256" key="3">
    <source>
        <dbReference type="ARBA" id="ARBA00022801"/>
    </source>
</evidence>
<comment type="caution">
    <text evidence="6">The sequence shown here is derived from an EMBL/GenBank/DDBJ whole genome shotgun (WGS) entry which is preliminary data.</text>
</comment>